<dbReference type="GO" id="GO:0022857">
    <property type="term" value="F:transmembrane transporter activity"/>
    <property type="evidence" value="ECO:0007669"/>
    <property type="project" value="InterPro"/>
</dbReference>
<dbReference type="InterPro" id="IPR010645">
    <property type="entry name" value="MFS_4"/>
</dbReference>
<feature type="transmembrane region" description="Helical" evidence="4">
    <location>
        <begin position="270"/>
        <end position="289"/>
    </location>
</feature>
<feature type="transmembrane region" description="Helical" evidence="4">
    <location>
        <begin position="31"/>
        <end position="50"/>
    </location>
</feature>
<feature type="transmembrane region" description="Helical" evidence="4">
    <location>
        <begin position="187"/>
        <end position="205"/>
    </location>
</feature>
<dbReference type="PANTHER" id="PTHR23537">
    <property type="match status" value="1"/>
</dbReference>
<feature type="transmembrane region" description="Helical" evidence="4">
    <location>
        <begin position="62"/>
        <end position="86"/>
    </location>
</feature>
<evidence type="ECO:0000259" key="5">
    <source>
        <dbReference type="PROSITE" id="PS50850"/>
    </source>
</evidence>
<evidence type="ECO:0000256" key="4">
    <source>
        <dbReference type="SAM" id="Phobius"/>
    </source>
</evidence>
<evidence type="ECO:0000256" key="2">
    <source>
        <dbReference type="ARBA" id="ARBA00022989"/>
    </source>
</evidence>
<gene>
    <name evidence="6" type="ORF">BX592_101244</name>
</gene>
<protein>
    <submittedName>
        <fullName evidence="6">Putative MFS family arabinose efflux permease</fullName>
    </submittedName>
</protein>
<feature type="transmembrane region" description="Helical" evidence="4">
    <location>
        <begin position="239"/>
        <end position="258"/>
    </location>
</feature>
<evidence type="ECO:0000256" key="1">
    <source>
        <dbReference type="ARBA" id="ARBA00022692"/>
    </source>
</evidence>
<evidence type="ECO:0000313" key="6">
    <source>
        <dbReference type="EMBL" id="TDY54788.1"/>
    </source>
</evidence>
<sequence>MRASQNPSPAMSTDTSSAATSVERRASTWRYIFAGLCASLVTIGLARFAYTPLLPSLIQAHWFATADVVYLGAANLMGYLIGAIAGRPLGRHLTNGHTLRVMMVLVTAAFFACGYPVSVTWFFVWRLLSGVGGGAVMVLVAATVMPHVPGDRRGLASGALFLGLGLGIAGSGTVIPLLLNLGLSETWIGLGVLSAVLTAATWTAWPSAHAHAAVMHAHQQSAIPHQPAGAQVHVLYTQYAVVAFGIVPTMVFLVDYIARGLGAGTHIGALYWVLYGVGAIAGPPLYGWLADRLGGARSMRFVMLAQGMFALLLAMSGNRVAIGVLAVMIGSFPPGIVPMMLARVHEVFPGNHAGQNVAWSRLTIMFAAFQAAAGYICSSIFNGSGGSHRMLFAISAAAFFICVLADLIGSRFAARASRASRG</sequence>
<dbReference type="Gene3D" id="1.20.1250.20">
    <property type="entry name" value="MFS general substrate transporter like domains"/>
    <property type="match status" value="2"/>
</dbReference>
<dbReference type="SUPFAM" id="SSF103473">
    <property type="entry name" value="MFS general substrate transporter"/>
    <property type="match status" value="1"/>
</dbReference>
<name>A0A4R8M2Z1_9BURK</name>
<organism evidence="6 7">
    <name type="scientific">Paraburkholderia rhizosphaerae</name>
    <dbReference type="NCBI Taxonomy" id="480658"/>
    <lineage>
        <taxon>Bacteria</taxon>
        <taxon>Pseudomonadati</taxon>
        <taxon>Pseudomonadota</taxon>
        <taxon>Betaproteobacteria</taxon>
        <taxon>Burkholderiales</taxon>
        <taxon>Burkholderiaceae</taxon>
        <taxon>Paraburkholderia</taxon>
    </lineage>
</organism>
<comment type="caution">
    <text evidence="6">The sequence shown here is derived from an EMBL/GenBank/DDBJ whole genome shotgun (WGS) entry which is preliminary data.</text>
</comment>
<keyword evidence="2 4" id="KW-1133">Transmembrane helix</keyword>
<proteinExistence type="predicted"/>
<reference evidence="6 7" key="1">
    <citation type="submission" date="2019-03" db="EMBL/GenBank/DDBJ databases">
        <title>Genomic Encyclopedia of Type Strains, Phase III (KMG-III): the genomes of soil and plant-associated and newly described type strains.</title>
        <authorList>
            <person name="Whitman W."/>
        </authorList>
    </citation>
    <scope>NUCLEOTIDE SEQUENCE [LARGE SCALE GENOMIC DNA]</scope>
    <source>
        <strain evidence="6 7">LMG 29544</strain>
    </source>
</reference>
<dbReference type="GO" id="GO:0005886">
    <property type="term" value="C:plasma membrane"/>
    <property type="evidence" value="ECO:0007669"/>
    <property type="project" value="TreeGrafter"/>
</dbReference>
<feature type="transmembrane region" description="Helical" evidence="4">
    <location>
        <begin position="154"/>
        <end position="175"/>
    </location>
</feature>
<keyword evidence="3 4" id="KW-0472">Membrane</keyword>
<dbReference type="PANTHER" id="PTHR23537:SF1">
    <property type="entry name" value="SUGAR TRANSPORTER"/>
    <property type="match status" value="1"/>
</dbReference>
<keyword evidence="7" id="KW-1185">Reference proteome</keyword>
<dbReference type="AlphaFoldDB" id="A0A4R8M2Z1"/>
<feature type="domain" description="Major facilitator superfamily (MFS) profile" evidence="5">
    <location>
        <begin position="32"/>
        <end position="421"/>
    </location>
</feature>
<dbReference type="PROSITE" id="PS50850">
    <property type="entry name" value="MFS"/>
    <property type="match status" value="1"/>
</dbReference>
<accession>A0A4R8M2Z1</accession>
<feature type="transmembrane region" description="Helical" evidence="4">
    <location>
        <begin position="390"/>
        <end position="414"/>
    </location>
</feature>
<dbReference type="InterPro" id="IPR020846">
    <property type="entry name" value="MFS_dom"/>
</dbReference>
<evidence type="ECO:0000256" key="3">
    <source>
        <dbReference type="ARBA" id="ARBA00023136"/>
    </source>
</evidence>
<dbReference type="EMBL" id="SORE01000001">
    <property type="protein sequence ID" value="TDY54788.1"/>
    <property type="molecule type" value="Genomic_DNA"/>
</dbReference>
<keyword evidence="1 4" id="KW-0812">Transmembrane</keyword>
<dbReference type="Pfam" id="PF06779">
    <property type="entry name" value="MFS_4"/>
    <property type="match status" value="1"/>
</dbReference>
<feature type="transmembrane region" description="Helical" evidence="4">
    <location>
        <begin position="322"/>
        <end position="341"/>
    </location>
</feature>
<dbReference type="Proteomes" id="UP000295509">
    <property type="component" value="Unassembled WGS sequence"/>
</dbReference>
<evidence type="ECO:0000313" key="7">
    <source>
        <dbReference type="Proteomes" id="UP000295509"/>
    </source>
</evidence>
<dbReference type="InterPro" id="IPR036259">
    <property type="entry name" value="MFS_trans_sf"/>
</dbReference>
<feature type="transmembrane region" description="Helical" evidence="4">
    <location>
        <begin position="98"/>
        <end position="117"/>
    </location>
</feature>
<feature type="transmembrane region" description="Helical" evidence="4">
    <location>
        <begin position="362"/>
        <end position="384"/>
    </location>
</feature>
<feature type="transmembrane region" description="Helical" evidence="4">
    <location>
        <begin position="123"/>
        <end position="142"/>
    </location>
</feature>